<dbReference type="GO" id="GO:0005737">
    <property type="term" value="C:cytoplasm"/>
    <property type="evidence" value="ECO:0007669"/>
    <property type="project" value="TreeGrafter"/>
</dbReference>
<dbReference type="AlphaFoldDB" id="A0A1B2JEQ5"/>
<evidence type="ECO:0000256" key="3">
    <source>
        <dbReference type="ARBA" id="ARBA00022777"/>
    </source>
</evidence>
<keyword evidence="4 6" id="KW-0067">ATP-binding</keyword>
<dbReference type="PANTHER" id="PTHR11042">
    <property type="entry name" value="EUKARYOTIC TRANSLATION INITIATION FACTOR 2-ALPHA KINASE EIF2-ALPHA KINASE -RELATED"/>
    <property type="match status" value="1"/>
</dbReference>
<feature type="region of interest" description="Disordered" evidence="7">
    <location>
        <begin position="1"/>
        <end position="99"/>
    </location>
</feature>
<dbReference type="PANTHER" id="PTHR11042:SF196">
    <property type="entry name" value="MITOSIS INHIBITOR PROTEIN KINASE SWE1"/>
    <property type="match status" value="1"/>
</dbReference>
<dbReference type="PROSITE" id="PS00108">
    <property type="entry name" value="PROTEIN_KINASE_ST"/>
    <property type="match status" value="1"/>
</dbReference>
<feature type="compositionally biased region" description="Polar residues" evidence="7">
    <location>
        <begin position="90"/>
        <end position="99"/>
    </location>
</feature>
<protein>
    <submittedName>
        <fullName evidence="9">BA75_03927T0</fullName>
    </submittedName>
</protein>
<evidence type="ECO:0000256" key="5">
    <source>
        <dbReference type="ARBA" id="ARBA00037982"/>
    </source>
</evidence>
<dbReference type="GO" id="GO:0005524">
    <property type="term" value="F:ATP binding"/>
    <property type="evidence" value="ECO:0007669"/>
    <property type="project" value="UniProtKB-UniRule"/>
</dbReference>
<gene>
    <name evidence="9" type="primary">SWE1</name>
    <name evidence="9" type="ORF">ATY40_BA7503927</name>
</gene>
<feature type="compositionally biased region" description="Polar residues" evidence="7">
    <location>
        <begin position="297"/>
        <end position="316"/>
    </location>
</feature>
<comment type="similarity">
    <text evidence="5">Belongs to the protein kinase superfamily. Ser/Thr protein kinase family. GCN2 subfamily.</text>
</comment>
<proteinExistence type="inferred from homology"/>
<reference evidence="9 10" key="1">
    <citation type="submission" date="2016-02" db="EMBL/GenBank/DDBJ databases">
        <title>Comparative genomic and transcriptomic foundation for Pichia pastoris.</title>
        <authorList>
            <person name="Love K.R."/>
            <person name="Shah K.A."/>
            <person name="Whittaker C.A."/>
            <person name="Wu J."/>
            <person name="Bartlett M.C."/>
            <person name="Ma D."/>
            <person name="Leeson R.L."/>
            <person name="Priest M."/>
            <person name="Young S.K."/>
            <person name="Love J.C."/>
        </authorList>
    </citation>
    <scope>NUCLEOTIDE SEQUENCE [LARGE SCALE GENOMIC DNA]</scope>
    <source>
        <strain evidence="9 10">ATCC 28485</strain>
    </source>
</reference>
<dbReference type="InterPro" id="IPR000719">
    <property type="entry name" value="Prot_kinase_dom"/>
</dbReference>
<accession>A0A1B2JEQ5</accession>
<dbReference type="InterPro" id="IPR008271">
    <property type="entry name" value="Ser/Thr_kinase_AS"/>
</dbReference>
<feature type="compositionally biased region" description="Low complexity" evidence="7">
    <location>
        <begin position="624"/>
        <end position="645"/>
    </location>
</feature>
<feature type="region of interest" description="Disordered" evidence="7">
    <location>
        <begin position="606"/>
        <end position="650"/>
    </location>
</feature>
<feature type="compositionally biased region" description="Low complexity" evidence="7">
    <location>
        <begin position="31"/>
        <end position="49"/>
    </location>
</feature>
<dbReference type="EMBL" id="CP014586">
    <property type="protein sequence ID" value="ANZ76544.1"/>
    <property type="molecule type" value="Genomic_DNA"/>
</dbReference>
<feature type="binding site" evidence="6">
    <location>
        <position position="387"/>
    </location>
    <ligand>
        <name>ATP</name>
        <dbReference type="ChEBI" id="CHEBI:30616"/>
    </ligand>
</feature>
<dbReference type="Proteomes" id="UP000094565">
    <property type="component" value="Chromosome 3"/>
</dbReference>
<feature type="compositionally biased region" description="Polar residues" evidence="7">
    <location>
        <begin position="606"/>
        <end position="623"/>
    </location>
</feature>
<keyword evidence="10" id="KW-1185">Reference proteome</keyword>
<evidence type="ECO:0000256" key="7">
    <source>
        <dbReference type="SAM" id="MobiDB-lite"/>
    </source>
</evidence>
<dbReference type="GO" id="GO:0005634">
    <property type="term" value="C:nucleus"/>
    <property type="evidence" value="ECO:0007669"/>
    <property type="project" value="TreeGrafter"/>
</dbReference>
<evidence type="ECO:0000256" key="2">
    <source>
        <dbReference type="ARBA" id="ARBA00022741"/>
    </source>
</evidence>
<dbReference type="OrthoDB" id="5337378at2759"/>
<dbReference type="InterPro" id="IPR050339">
    <property type="entry name" value="CC_SR_Kinase"/>
</dbReference>
<dbReference type="PROSITE" id="PS50011">
    <property type="entry name" value="PROTEIN_KINASE_DOM"/>
    <property type="match status" value="1"/>
</dbReference>
<dbReference type="InterPro" id="IPR011009">
    <property type="entry name" value="Kinase-like_dom_sf"/>
</dbReference>
<organism evidence="9 10">
    <name type="scientific">Komagataella pastoris</name>
    <name type="common">Yeast</name>
    <name type="synonym">Pichia pastoris</name>
    <dbReference type="NCBI Taxonomy" id="4922"/>
    <lineage>
        <taxon>Eukaryota</taxon>
        <taxon>Fungi</taxon>
        <taxon>Dikarya</taxon>
        <taxon>Ascomycota</taxon>
        <taxon>Saccharomycotina</taxon>
        <taxon>Pichiomycetes</taxon>
        <taxon>Pichiales</taxon>
        <taxon>Pichiaceae</taxon>
        <taxon>Komagataella</taxon>
    </lineage>
</organism>
<evidence type="ECO:0000259" key="8">
    <source>
        <dbReference type="PROSITE" id="PS50011"/>
    </source>
</evidence>
<evidence type="ECO:0000313" key="10">
    <source>
        <dbReference type="Proteomes" id="UP000094565"/>
    </source>
</evidence>
<dbReference type="Gene3D" id="3.30.200.20">
    <property type="entry name" value="Phosphorylase Kinase, domain 1"/>
    <property type="match status" value="1"/>
</dbReference>
<dbReference type="SMART" id="SM00220">
    <property type="entry name" value="S_TKc"/>
    <property type="match status" value="1"/>
</dbReference>
<keyword evidence="1" id="KW-0808">Transferase</keyword>
<feature type="compositionally biased region" description="Polar residues" evidence="7">
    <location>
        <begin position="264"/>
        <end position="290"/>
    </location>
</feature>
<feature type="region of interest" description="Disordered" evidence="7">
    <location>
        <begin position="264"/>
        <end position="316"/>
    </location>
</feature>
<keyword evidence="2 6" id="KW-0547">Nucleotide-binding</keyword>
<dbReference type="SUPFAM" id="SSF56112">
    <property type="entry name" value="Protein kinase-like (PK-like)"/>
    <property type="match status" value="1"/>
</dbReference>
<dbReference type="GO" id="GO:0030447">
    <property type="term" value="P:filamentous growth"/>
    <property type="evidence" value="ECO:0007669"/>
    <property type="project" value="UniProtKB-ARBA"/>
</dbReference>
<dbReference type="PROSITE" id="PS00107">
    <property type="entry name" value="PROTEIN_KINASE_ATP"/>
    <property type="match status" value="1"/>
</dbReference>
<dbReference type="Gene3D" id="1.10.510.10">
    <property type="entry name" value="Transferase(Phosphotransferase) domain 1"/>
    <property type="match status" value="1"/>
</dbReference>
<evidence type="ECO:0000256" key="6">
    <source>
        <dbReference type="PROSITE-ProRule" id="PRU10141"/>
    </source>
</evidence>
<feature type="domain" description="Protein kinase" evidence="8">
    <location>
        <begin position="360"/>
        <end position="698"/>
    </location>
</feature>
<dbReference type="Pfam" id="PF00069">
    <property type="entry name" value="Pkinase"/>
    <property type="match status" value="1"/>
</dbReference>
<dbReference type="GO" id="GO:0004713">
    <property type="term" value="F:protein tyrosine kinase activity"/>
    <property type="evidence" value="ECO:0007669"/>
    <property type="project" value="TreeGrafter"/>
</dbReference>
<sequence length="741" mass="83572">MLDKNRILRIRKKKDGSVNDASNSRKRSLQSPTTSVTSFTSTPLPSSKSGYFNESNENKKPLLKRSTGSLLLSAHRKSQPEEDEADNNDHLLNTTTFNSVKPLPSAFQSTGLLSKKNAGSIQTSKIMPETPCKKIRQPLKPLITNTTPFAQSHVNSTCSSNSSGSGRRSKLKKVVNTSDLQSCILRFADEFDDFYNGENNSSIFRERDMDEDHEDEDIDLSNLDDEHFTGFQGFDALDNFPPTPTKLHQSSSKKMPLGVTLMKRNNMNSKNSPSVTDRTNISMNGDTTPRTPIEPLFNTTIDSFGTYNTTNPTPMVQRNMNPNQYKSEQMPQSYNDFTNEFFTQQTQTTVAMDEHLFSRFKNGSVVGSGEFSVVYEVQYQSVKYAVKRNKNKLAGPKSRLRRLEEVEILQTLQRNVPDDYEGSEYTLQFIDSWEYQNYLYIMTEYCENGSLDRFLLENGKITRLDEWRVWKILVEILMGLRYIHNSGILHLDLKPANIFITFEGCLKIGDFGMASKLPIPPFFEREGDREYIAPEIISNQIYDRPADIFSVGLIMVEIAANIILPDNGLSWHKLRSGDLSDAGKLSSTDLNRQLLQFQKDHTTPNTSIMSSVFTHDNNSGSSLSNHPTSAATTSSSGTTNTTYSSKVKSKLGVPPWAPEFLVDGEGILDTLVKMMINPNPSMRPDANVILNTFECQLVELRRKSGAVVYEGDFGPYPDEQELKLEQQLSSQAREYPMIKHL</sequence>
<evidence type="ECO:0000256" key="4">
    <source>
        <dbReference type="ARBA" id="ARBA00022840"/>
    </source>
</evidence>
<keyword evidence="3" id="KW-0418">Kinase</keyword>
<dbReference type="InterPro" id="IPR017441">
    <property type="entry name" value="Protein_kinase_ATP_BS"/>
</dbReference>
<name>A0A1B2JEQ5_PICPA</name>
<evidence type="ECO:0000313" key="9">
    <source>
        <dbReference type="EMBL" id="ANZ76544.1"/>
    </source>
</evidence>
<evidence type="ECO:0000256" key="1">
    <source>
        <dbReference type="ARBA" id="ARBA00022679"/>
    </source>
</evidence>
<dbReference type="GO" id="GO:0110031">
    <property type="term" value="P:negative regulation of G2/MI transition of meiotic cell cycle"/>
    <property type="evidence" value="ECO:0007669"/>
    <property type="project" value="TreeGrafter"/>
</dbReference>